<organism evidence="2">
    <name type="scientific">Tanacetum cinerariifolium</name>
    <name type="common">Dalmatian daisy</name>
    <name type="synonym">Chrysanthemum cinerariifolium</name>
    <dbReference type="NCBI Taxonomy" id="118510"/>
    <lineage>
        <taxon>Eukaryota</taxon>
        <taxon>Viridiplantae</taxon>
        <taxon>Streptophyta</taxon>
        <taxon>Embryophyta</taxon>
        <taxon>Tracheophyta</taxon>
        <taxon>Spermatophyta</taxon>
        <taxon>Magnoliopsida</taxon>
        <taxon>eudicotyledons</taxon>
        <taxon>Gunneridae</taxon>
        <taxon>Pentapetalae</taxon>
        <taxon>asterids</taxon>
        <taxon>campanulids</taxon>
        <taxon>Asterales</taxon>
        <taxon>Asteraceae</taxon>
        <taxon>Asteroideae</taxon>
        <taxon>Anthemideae</taxon>
        <taxon>Anthemidinae</taxon>
        <taxon>Tanacetum</taxon>
    </lineage>
</organism>
<comment type="caution">
    <text evidence="2">The sequence shown here is derived from an EMBL/GenBank/DDBJ whole genome shotgun (WGS) entry which is preliminary data.</text>
</comment>
<gene>
    <name evidence="2" type="ORF">Tci_041558</name>
</gene>
<dbReference type="Pfam" id="PF00078">
    <property type="entry name" value="RVT_1"/>
    <property type="match status" value="1"/>
</dbReference>
<sequence length="371" mass="43193">MCYGHFEFTVIPFGWTNAPAVFMDLMNWVCKSYLDKFIIVFTDDILINSKSKEDHEVHLRLVLKLLKNESLFAKFSKYEFGYKKYIFSCVEQEEAFQALKDNLCNAPILSLPDGAEDFVVYCDASNQGLGCVLMQRGKKELSMRQRRWIELFSDYDCVIFYHPGKSNVVDDALSRKERMKPKRVRAMSMTIQSSIKQKLLAAQNEATKEENAPTEMLRSLDQQMEKKEDGGLYFMDRIQVPLMGNVRIMIIDKAHATRYSIHPGADKMYYDLRDMYWWPAEFSNNNSYHSSIRCALFEALYGRKCRSPVLWAKVEENRLIGLEMVQETTNKVVIIKERLKAAKDCQKSYADNRRKPSNFEEGDRVLLKVSP</sequence>
<dbReference type="EMBL" id="BKCJ010005961">
    <property type="protein sequence ID" value="GEU69580.1"/>
    <property type="molecule type" value="Genomic_DNA"/>
</dbReference>
<dbReference type="InterPro" id="IPR000477">
    <property type="entry name" value="RT_dom"/>
</dbReference>
<dbReference type="PANTHER" id="PTHR24559">
    <property type="entry name" value="TRANSPOSON TY3-I GAG-POL POLYPROTEIN"/>
    <property type="match status" value="1"/>
</dbReference>
<evidence type="ECO:0000313" key="2">
    <source>
        <dbReference type="EMBL" id="GEU69580.1"/>
    </source>
</evidence>
<dbReference type="InterPro" id="IPR041577">
    <property type="entry name" value="RT_RNaseH_2"/>
</dbReference>
<evidence type="ECO:0000259" key="1">
    <source>
        <dbReference type="PROSITE" id="PS50878"/>
    </source>
</evidence>
<dbReference type="InterPro" id="IPR043128">
    <property type="entry name" value="Rev_trsase/Diguanyl_cyclase"/>
</dbReference>
<dbReference type="PANTHER" id="PTHR24559:SF444">
    <property type="entry name" value="REVERSE TRANSCRIPTASE DOMAIN-CONTAINING PROTEIN"/>
    <property type="match status" value="1"/>
</dbReference>
<dbReference type="PROSITE" id="PS50878">
    <property type="entry name" value="RT_POL"/>
    <property type="match status" value="1"/>
</dbReference>
<reference evidence="2" key="1">
    <citation type="journal article" date="2019" name="Sci. Rep.">
        <title>Draft genome of Tanacetum cinerariifolium, the natural source of mosquito coil.</title>
        <authorList>
            <person name="Yamashiro T."/>
            <person name="Shiraishi A."/>
            <person name="Satake H."/>
            <person name="Nakayama K."/>
        </authorList>
    </citation>
    <scope>NUCLEOTIDE SEQUENCE</scope>
</reference>
<proteinExistence type="predicted"/>
<dbReference type="InterPro" id="IPR043502">
    <property type="entry name" value="DNA/RNA_pol_sf"/>
</dbReference>
<protein>
    <recommendedName>
        <fullName evidence="1">Reverse transcriptase domain-containing protein</fullName>
    </recommendedName>
</protein>
<dbReference type="Pfam" id="PF17921">
    <property type="entry name" value="Integrase_H2C2"/>
    <property type="match status" value="1"/>
</dbReference>
<dbReference type="InterPro" id="IPR053134">
    <property type="entry name" value="RNA-dir_DNA_polymerase"/>
</dbReference>
<accession>A0A6L2M7G1</accession>
<dbReference type="SUPFAM" id="SSF56672">
    <property type="entry name" value="DNA/RNA polymerases"/>
    <property type="match status" value="1"/>
</dbReference>
<dbReference type="Gene3D" id="3.30.70.270">
    <property type="match status" value="1"/>
</dbReference>
<name>A0A6L2M7G1_TANCI</name>
<dbReference type="Gene3D" id="1.10.340.70">
    <property type="match status" value="1"/>
</dbReference>
<dbReference type="AlphaFoldDB" id="A0A6L2M7G1"/>
<dbReference type="CDD" id="cd01647">
    <property type="entry name" value="RT_LTR"/>
    <property type="match status" value="1"/>
</dbReference>
<dbReference type="InterPro" id="IPR041588">
    <property type="entry name" value="Integrase_H2C2"/>
</dbReference>
<dbReference type="Pfam" id="PF17919">
    <property type="entry name" value="RT_RNaseH_2"/>
    <property type="match status" value="1"/>
</dbReference>
<feature type="domain" description="Reverse transcriptase" evidence="1">
    <location>
        <begin position="1"/>
        <end position="103"/>
    </location>
</feature>